<dbReference type="CDD" id="cd05155">
    <property type="entry name" value="APH_ChoK_like_1"/>
    <property type="match status" value="1"/>
</dbReference>
<organism evidence="2 3">
    <name type="scientific">Mycobacterium spongiae</name>
    <dbReference type="NCBI Taxonomy" id="886343"/>
    <lineage>
        <taxon>Bacteria</taxon>
        <taxon>Bacillati</taxon>
        <taxon>Actinomycetota</taxon>
        <taxon>Actinomycetes</taxon>
        <taxon>Mycobacteriales</taxon>
        <taxon>Mycobacteriaceae</taxon>
        <taxon>Mycobacterium</taxon>
    </lineage>
</organism>
<protein>
    <submittedName>
        <fullName evidence="2">Phosphotransferase</fullName>
    </submittedName>
</protein>
<dbReference type="Gene3D" id="3.30.200.20">
    <property type="entry name" value="Phosphorylase Kinase, domain 1"/>
    <property type="match status" value="1"/>
</dbReference>
<keyword evidence="3" id="KW-1185">Reference proteome</keyword>
<dbReference type="PANTHER" id="PTHR21310">
    <property type="entry name" value="AMINOGLYCOSIDE PHOSPHOTRANSFERASE-RELATED-RELATED"/>
    <property type="match status" value="1"/>
</dbReference>
<dbReference type="KEGG" id="mspg:F6B93_08010"/>
<dbReference type="Pfam" id="PF01636">
    <property type="entry name" value="APH"/>
    <property type="match status" value="1"/>
</dbReference>
<dbReference type="PANTHER" id="PTHR21310:SF42">
    <property type="entry name" value="BIFUNCTIONAL AAC_APH"/>
    <property type="match status" value="1"/>
</dbReference>
<dbReference type="InterPro" id="IPR011009">
    <property type="entry name" value="Kinase-like_dom_sf"/>
</dbReference>
<dbReference type="RefSeq" id="WP_211698619.1">
    <property type="nucleotide sequence ID" value="NZ_CP046600.1"/>
</dbReference>
<dbReference type="InterPro" id="IPR051678">
    <property type="entry name" value="AGP_Transferase"/>
</dbReference>
<dbReference type="Gene3D" id="3.90.1200.10">
    <property type="match status" value="1"/>
</dbReference>
<gene>
    <name evidence="2" type="ORF">F6B93_08010</name>
</gene>
<name>A0A975JWN7_9MYCO</name>
<dbReference type="Proteomes" id="UP000682202">
    <property type="component" value="Chromosome"/>
</dbReference>
<reference evidence="2" key="1">
    <citation type="submission" date="2019-12" db="EMBL/GenBank/DDBJ databases">
        <title>Mycobacterium spongiae sp. nov.</title>
        <authorList>
            <person name="Stinear T."/>
        </authorList>
    </citation>
    <scope>NUCLEOTIDE SEQUENCE</scope>
    <source>
        <strain evidence="2">FSD4b-SM</strain>
    </source>
</reference>
<evidence type="ECO:0000259" key="1">
    <source>
        <dbReference type="Pfam" id="PF01636"/>
    </source>
</evidence>
<dbReference type="SUPFAM" id="SSF56112">
    <property type="entry name" value="Protein kinase-like (PK-like)"/>
    <property type="match status" value="1"/>
</dbReference>
<sequence>MHGDEAAVDSTMVARLLAAQFPRWSELPLARVESAGTDHAIYRLGTGLCVRLPRTPSASGQVHKEHQWLPRLAQLVPLSIPAPLALGKPGEGYPWHWSVYDWLEGHTLDPGGITDIQQVAHDLASFVAALHRIDLAGGPAPGVHNFFRGVPLAARDAATRKAIAELSDEVDTAAAIAAWEAALRAAPWQGPGVWIHGDLSSGNLLFQQGRLAGVIDFGGVGVGDPACDFSVAWELFPAAARDAFRTALAADPASWNRGRGWALSIAAIQLPYYQDTNPMLAHRARKVIAEVLMDYHQQNP</sequence>
<dbReference type="InterPro" id="IPR002575">
    <property type="entry name" value="Aminoglycoside_PTrfase"/>
</dbReference>
<dbReference type="EMBL" id="CP046600">
    <property type="protein sequence ID" value="QUR67051.1"/>
    <property type="molecule type" value="Genomic_DNA"/>
</dbReference>
<feature type="domain" description="Aminoglycoside phosphotransferase" evidence="1">
    <location>
        <begin position="34"/>
        <end position="260"/>
    </location>
</feature>
<dbReference type="AlphaFoldDB" id="A0A975JWN7"/>
<evidence type="ECO:0000313" key="3">
    <source>
        <dbReference type="Proteomes" id="UP000682202"/>
    </source>
</evidence>
<proteinExistence type="predicted"/>
<evidence type="ECO:0000313" key="2">
    <source>
        <dbReference type="EMBL" id="QUR67051.1"/>
    </source>
</evidence>
<accession>A0A975JWN7</accession>